<dbReference type="EMBL" id="MNAN01000035">
    <property type="protein sequence ID" value="OHU94114.1"/>
    <property type="molecule type" value="Genomic_DNA"/>
</dbReference>
<protein>
    <submittedName>
        <fullName evidence="2">Uroporphyrinogen decarboxylase</fullName>
    </submittedName>
</protein>
<dbReference type="STRING" id="327939.BIW53_18050"/>
<evidence type="ECO:0000313" key="3">
    <source>
        <dbReference type="Proteomes" id="UP000180253"/>
    </source>
</evidence>
<feature type="transmembrane region" description="Helical" evidence="1">
    <location>
        <begin position="6"/>
        <end position="24"/>
    </location>
</feature>
<dbReference type="RefSeq" id="WP_070993404.1">
    <property type="nucleotide sequence ID" value="NZ_CBCSHD010000011.1"/>
</dbReference>
<dbReference type="OrthoDB" id="677174at2"/>
<comment type="caution">
    <text evidence="2">The sequence shown here is derived from an EMBL/GenBank/DDBJ whole genome shotgun (WGS) entry which is preliminary data.</text>
</comment>
<name>A0A1S1N403_9GAMM</name>
<keyword evidence="3" id="KW-1185">Reference proteome</keyword>
<evidence type="ECO:0000313" key="2">
    <source>
        <dbReference type="EMBL" id="OHU94114.1"/>
    </source>
</evidence>
<evidence type="ECO:0000256" key="1">
    <source>
        <dbReference type="SAM" id="Phobius"/>
    </source>
</evidence>
<dbReference type="Proteomes" id="UP000180253">
    <property type="component" value="Unassembled WGS sequence"/>
</dbReference>
<keyword evidence="1" id="KW-1133">Transmembrane helix</keyword>
<sequence length="71" mass="8210">MTWEYLGYIASVFLVISLMMSNVVKLRWFNLTGCVCFTIYGVMIEAWPVAFTNGLLALVNLYHLYKLHRAC</sequence>
<keyword evidence="1" id="KW-0472">Membrane</keyword>
<feature type="transmembrane region" description="Helical" evidence="1">
    <location>
        <begin position="31"/>
        <end position="51"/>
    </location>
</feature>
<dbReference type="AlphaFoldDB" id="A0A1S1N403"/>
<organism evidence="2 3">
    <name type="scientific">Pseudoalteromonas byunsanensis</name>
    <dbReference type="NCBI Taxonomy" id="327939"/>
    <lineage>
        <taxon>Bacteria</taxon>
        <taxon>Pseudomonadati</taxon>
        <taxon>Pseudomonadota</taxon>
        <taxon>Gammaproteobacteria</taxon>
        <taxon>Alteromonadales</taxon>
        <taxon>Pseudoalteromonadaceae</taxon>
        <taxon>Pseudoalteromonas</taxon>
    </lineage>
</organism>
<proteinExistence type="predicted"/>
<gene>
    <name evidence="2" type="ORF">BIW53_18050</name>
</gene>
<keyword evidence="1" id="KW-0812">Transmembrane</keyword>
<reference evidence="2 3" key="1">
    <citation type="submission" date="2016-10" db="EMBL/GenBank/DDBJ databases">
        <title>Pseudoalteromonas amylolytica sp. nov., isolated from the surface seawater.</title>
        <authorList>
            <person name="Wu Y.-H."/>
            <person name="Cheng H."/>
            <person name="Jin X.-B."/>
            <person name="Wang C.-S."/>
            <person name="Xu X.-W."/>
        </authorList>
    </citation>
    <scope>NUCLEOTIDE SEQUENCE [LARGE SCALE GENOMIC DNA]</scope>
    <source>
        <strain evidence="2 3">JCM 12483</strain>
    </source>
</reference>
<accession>A0A1S1N403</accession>